<proteinExistence type="predicted"/>
<organism evidence="1 2">
    <name type="scientific">Melastoma candidum</name>
    <dbReference type="NCBI Taxonomy" id="119954"/>
    <lineage>
        <taxon>Eukaryota</taxon>
        <taxon>Viridiplantae</taxon>
        <taxon>Streptophyta</taxon>
        <taxon>Embryophyta</taxon>
        <taxon>Tracheophyta</taxon>
        <taxon>Spermatophyta</taxon>
        <taxon>Magnoliopsida</taxon>
        <taxon>eudicotyledons</taxon>
        <taxon>Gunneridae</taxon>
        <taxon>Pentapetalae</taxon>
        <taxon>rosids</taxon>
        <taxon>malvids</taxon>
        <taxon>Myrtales</taxon>
        <taxon>Melastomataceae</taxon>
        <taxon>Melastomatoideae</taxon>
        <taxon>Melastomateae</taxon>
        <taxon>Melastoma</taxon>
    </lineage>
</organism>
<evidence type="ECO:0000313" key="1">
    <source>
        <dbReference type="EMBL" id="KAI4383866.1"/>
    </source>
</evidence>
<keyword evidence="2" id="KW-1185">Reference proteome</keyword>
<accession>A0ACB9RXD7</accession>
<dbReference type="EMBL" id="CM042882">
    <property type="protein sequence ID" value="KAI4383866.1"/>
    <property type="molecule type" value="Genomic_DNA"/>
</dbReference>
<gene>
    <name evidence="1" type="ORF">MLD38_009661</name>
</gene>
<dbReference type="Proteomes" id="UP001057402">
    <property type="component" value="Chromosome 3"/>
</dbReference>
<comment type="caution">
    <text evidence="1">The sequence shown here is derived from an EMBL/GenBank/DDBJ whole genome shotgun (WGS) entry which is preliminary data.</text>
</comment>
<sequence>MPRHSPGRILVECAASIRSQDDHKNRWSLHGKTALVTGGTRGIGKAVAEELLGLGARVHTCARNAVELQACLSEWVGRGYSISGSVCDVSIREQRVDLMENVSSLFDGNLDILVRECLLLLLLHLSH</sequence>
<protein>
    <submittedName>
        <fullName evidence="1">Uncharacterized protein</fullName>
    </submittedName>
</protein>
<evidence type="ECO:0000313" key="2">
    <source>
        <dbReference type="Proteomes" id="UP001057402"/>
    </source>
</evidence>
<reference evidence="2" key="1">
    <citation type="journal article" date="2023" name="Front. Plant Sci.">
        <title>Chromosomal-level genome assembly of Melastoma candidum provides insights into trichome evolution.</title>
        <authorList>
            <person name="Zhong Y."/>
            <person name="Wu W."/>
            <person name="Sun C."/>
            <person name="Zou P."/>
            <person name="Liu Y."/>
            <person name="Dai S."/>
            <person name="Zhou R."/>
        </authorList>
    </citation>
    <scope>NUCLEOTIDE SEQUENCE [LARGE SCALE GENOMIC DNA]</scope>
</reference>
<name>A0ACB9RXD7_9MYRT</name>